<evidence type="ECO:0000313" key="7">
    <source>
        <dbReference type="Proteomes" id="UP000565572"/>
    </source>
</evidence>
<dbReference type="InterPro" id="IPR001608">
    <property type="entry name" value="Ala_racemase_N"/>
</dbReference>
<evidence type="ECO:0000256" key="3">
    <source>
        <dbReference type="PIRSR" id="PIRSR004848-1"/>
    </source>
</evidence>
<comment type="similarity">
    <text evidence="2 4">Belongs to the pyridoxal phosphate-binding protein YggS/PROSC family.</text>
</comment>
<dbReference type="EMBL" id="JACHZG010000001">
    <property type="protein sequence ID" value="MBB3327822.1"/>
    <property type="molecule type" value="Genomic_DNA"/>
</dbReference>
<dbReference type="CDD" id="cd00635">
    <property type="entry name" value="PLPDE_III_YBL036c_like"/>
    <property type="match status" value="1"/>
</dbReference>
<evidence type="ECO:0000259" key="5">
    <source>
        <dbReference type="Pfam" id="PF01168"/>
    </source>
</evidence>
<dbReference type="PANTHER" id="PTHR10146:SF14">
    <property type="entry name" value="PYRIDOXAL PHOSPHATE HOMEOSTASIS PROTEIN"/>
    <property type="match status" value="1"/>
</dbReference>
<feature type="modified residue" description="N6-(pyridoxal phosphate)lysine" evidence="2 3">
    <location>
        <position position="49"/>
    </location>
</feature>
<dbReference type="PANTHER" id="PTHR10146">
    <property type="entry name" value="PROLINE SYNTHETASE CO-TRANSCRIBED BACTERIAL HOMOLOG PROTEIN"/>
    <property type="match status" value="1"/>
</dbReference>
<sequence>MTDVADLPTGTGLEVDVAGNLARVRAEIDGACAAAGRDPGDVRLLPVSKTHPVAVLERAYAAGVRLFGENKVQEAAEKAEAFAEADHPDLRWAMIGHLQSNKVRQVATFAHELHALDSLKVARGLDRALAELDRTLDVFVQVNSSAEPQKSGLAPEDVEALLTELVDLPSLRVRGLMTLALNSDDEGAVAACFERTTALRDRLPAELLGRELSMGMSGDFALAIAHGATTVRIGQAIFGARETR</sequence>
<comment type="cofactor">
    <cofactor evidence="3">
        <name>pyridoxal 5'-phosphate</name>
        <dbReference type="ChEBI" id="CHEBI:597326"/>
    </cofactor>
</comment>
<gene>
    <name evidence="6" type="ORF">FHX39_002766</name>
</gene>
<dbReference type="InterPro" id="IPR029066">
    <property type="entry name" value="PLP-binding_barrel"/>
</dbReference>
<dbReference type="Proteomes" id="UP000565572">
    <property type="component" value="Unassembled WGS sequence"/>
</dbReference>
<comment type="function">
    <text evidence="2">Pyridoxal 5'-phosphate (PLP)-binding protein, which is involved in PLP homeostasis.</text>
</comment>
<name>A0A7W5JWY2_9ACTN</name>
<feature type="domain" description="Alanine racemase N-terminal" evidence="5">
    <location>
        <begin position="31"/>
        <end position="241"/>
    </location>
</feature>
<dbReference type="NCBIfam" id="TIGR00044">
    <property type="entry name" value="YggS family pyridoxal phosphate-dependent enzyme"/>
    <property type="match status" value="1"/>
</dbReference>
<dbReference type="PIRSF" id="PIRSF004848">
    <property type="entry name" value="YBL036c_PLPDEIII"/>
    <property type="match status" value="1"/>
</dbReference>
<evidence type="ECO:0000256" key="4">
    <source>
        <dbReference type="RuleBase" id="RU004514"/>
    </source>
</evidence>
<dbReference type="RefSeq" id="WP_332836828.1">
    <property type="nucleotide sequence ID" value="NZ_JACHZG010000001.1"/>
</dbReference>
<protein>
    <recommendedName>
        <fullName evidence="2">Pyridoxal phosphate homeostasis protein</fullName>
        <shortName evidence="2">PLP homeostasis protein</shortName>
    </recommendedName>
</protein>
<evidence type="ECO:0000256" key="2">
    <source>
        <dbReference type="HAMAP-Rule" id="MF_02087"/>
    </source>
</evidence>
<dbReference type="HAMAP" id="MF_02087">
    <property type="entry name" value="PLP_homeostasis"/>
    <property type="match status" value="1"/>
</dbReference>
<dbReference type="FunFam" id="3.20.20.10:FF:000018">
    <property type="entry name" value="Pyridoxal phosphate homeostasis protein"/>
    <property type="match status" value="1"/>
</dbReference>
<keyword evidence="1 2" id="KW-0663">Pyridoxal phosphate</keyword>
<dbReference type="Gene3D" id="3.20.20.10">
    <property type="entry name" value="Alanine racemase"/>
    <property type="match status" value="1"/>
</dbReference>
<evidence type="ECO:0000313" key="6">
    <source>
        <dbReference type="EMBL" id="MBB3327822.1"/>
    </source>
</evidence>
<dbReference type="Pfam" id="PF01168">
    <property type="entry name" value="Ala_racemase_N"/>
    <property type="match status" value="1"/>
</dbReference>
<organism evidence="6 7">
    <name type="scientific">Microlunatus antarcticus</name>
    <dbReference type="NCBI Taxonomy" id="53388"/>
    <lineage>
        <taxon>Bacteria</taxon>
        <taxon>Bacillati</taxon>
        <taxon>Actinomycetota</taxon>
        <taxon>Actinomycetes</taxon>
        <taxon>Propionibacteriales</taxon>
        <taxon>Propionibacteriaceae</taxon>
        <taxon>Microlunatus</taxon>
    </lineage>
</organism>
<evidence type="ECO:0000256" key="1">
    <source>
        <dbReference type="ARBA" id="ARBA00022898"/>
    </source>
</evidence>
<dbReference type="GO" id="GO:0030170">
    <property type="term" value="F:pyridoxal phosphate binding"/>
    <property type="evidence" value="ECO:0007669"/>
    <property type="project" value="UniProtKB-UniRule"/>
</dbReference>
<dbReference type="InterPro" id="IPR011078">
    <property type="entry name" value="PyrdxlP_homeostasis"/>
</dbReference>
<dbReference type="AlphaFoldDB" id="A0A7W5JWY2"/>
<dbReference type="SUPFAM" id="SSF51419">
    <property type="entry name" value="PLP-binding barrel"/>
    <property type="match status" value="1"/>
</dbReference>
<reference evidence="6 7" key="1">
    <citation type="submission" date="2020-08" db="EMBL/GenBank/DDBJ databases">
        <title>Sequencing the genomes of 1000 actinobacteria strains.</title>
        <authorList>
            <person name="Klenk H.-P."/>
        </authorList>
    </citation>
    <scope>NUCLEOTIDE SEQUENCE [LARGE SCALE GENOMIC DNA]</scope>
    <source>
        <strain evidence="6 7">DSM 11053</strain>
    </source>
</reference>
<keyword evidence="7" id="KW-1185">Reference proteome</keyword>
<accession>A0A7W5JWY2</accession>
<comment type="caution">
    <text evidence="6">The sequence shown here is derived from an EMBL/GenBank/DDBJ whole genome shotgun (WGS) entry which is preliminary data.</text>
</comment>
<proteinExistence type="inferred from homology"/>